<evidence type="ECO:0000313" key="2">
    <source>
        <dbReference type="EMBL" id="SFS54398.1"/>
    </source>
</evidence>
<dbReference type="AlphaFoldDB" id="A0A1I6QQ27"/>
<feature type="transmembrane region" description="Helical" evidence="1">
    <location>
        <begin position="219"/>
        <end position="238"/>
    </location>
</feature>
<organism evidence="2 3">
    <name type="scientific">Halostagnicola kamekurae</name>
    <dbReference type="NCBI Taxonomy" id="619731"/>
    <lineage>
        <taxon>Archaea</taxon>
        <taxon>Methanobacteriati</taxon>
        <taxon>Methanobacteriota</taxon>
        <taxon>Stenosarchaea group</taxon>
        <taxon>Halobacteria</taxon>
        <taxon>Halobacteriales</taxon>
        <taxon>Natrialbaceae</taxon>
        <taxon>Halostagnicola</taxon>
    </lineage>
</organism>
<dbReference type="Pfam" id="PF19656">
    <property type="entry name" value="DUF6159"/>
    <property type="match status" value="1"/>
</dbReference>
<dbReference type="OrthoDB" id="163788at2157"/>
<protein>
    <recommendedName>
        <fullName evidence="4">Membrane domain of glycerophosphoryl diester phosphodiesterase</fullName>
    </recommendedName>
</protein>
<evidence type="ECO:0000313" key="3">
    <source>
        <dbReference type="Proteomes" id="UP000199199"/>
    </source>
</evidence>
<dbReference type="Proteomes" id="UP000199199">
    <property type="component" value="Unassembled WGS sequence"/>
</dbReference>
<sequence>MGVFSRLKIGFGMARRSGRVLRSHPKLLVFPLIGGLSGIAFIATLFGSLYLTESVQEPGMILYGALFVAYFVETFVASFFTAALVSATRTVFHGEEPSIRKALGTAWQRKLPLVIWSLVAATVGVIIRLIQSEEGIGAQIAAAIFAAAWSVMTYFVVPVIVFRDPSATEMLKESATTFKDTWGESVGAMATIDIFSLLLALVGLGLGILTFVLTGGTGIQLLATVLIGGSAFVFGLLIGKALSGVAKTALYVYATESTAPEYFDDMNFSEIAGENSESARTLGDRLGDSGGGQI</sequence>
<keyword evidence="1" id="KW-0812">Transmembrane</keyword>
<feature type="transmembrane region" description="Helical" evidence="1">
    <location>
        <begin position="136"/>
        <end position="162"/>
    </location>
</feature>
<gene>
    <name evidence="2" type="ORF">SAMN04488556_1429</name>
</gene>
<keyword evidence="3" id="KW-1185">Reference proteome</keyword>
<proteinExistence type="predicted"/>
<accession>A0A1I6QQ27</accession>
<keyword evidence="1" id="KW-0472">Membrane</keyword>
<name>A0A1I6QQ27_9EURY</name>
<feature type="transmembrane region" description="Helical" evidence="1">
    <location>
        <begin position="113"/>
        <end position="130"/>
    </location>
</feature>
<reference evidence="3" key="1">
    <citation type="submission" date="2016-10" db="EMBL/GenBank/DDBJ databases">
        <authorList>
            <person name="Varghese N."/>
            <person name="Submissions S."/>
        </authorList>
    </citation>
    <scope>NUCLEOTIDE SEQUENCE [LARGE SCALE GENOMIC DNA]</scope>
    <source>
        <strain evidence="3">DSM 22427</strain>
    </source>
</reference>
<evidence type="ECO:0008006" key="4">
    <source>
        <dbReference type="Google" id="ProtNLM"/>
    </source>
</evidence>
<feature type="transmembrane region" description="Helical" evidence="1">
    <location>
        <begin position="194"/>
        <end position="213"/>
    </location>
</feature>
<feature type="transmembrane region" description="Helical" evidence="1">
    <location>
        <begin position="27"/>
        <end position="49"/>
    </location>
</feature>
<dbReference type="InterPro" id="IPR046157">
    <property type="entry name" value="DUF6159"/>
</dbReference>
<feature type="transmembrane region" description="Helical" evidence="1">
    <location>
        <begin position="61"/>
        <end position="92"/>
    </location>
</feature>
<evidence type="ECO:0000256" key="1">
    <source>
        <dbReference type="SAM" id="Phobius"/>
    </source>
</evidence>
<dbReference type="EMBL" id="FOZS01000001">
    <property type="protein sequence ID" value="SFS54398.1"/>
    <property type="molecule type" value="Genomic_DNA"/>
</dbReference>
<keyword evidence="1" id="KW-1133">Transmembrane helix</keyword>